<evidence type="ECO:0000259" key="3">
    <source>
        <dbReference type="Pfam" id="PF06904"/>
    </source>
</evidence>
<name>A0A6M0QVM3_9RHOB</name>
<evidence type="ECO:0000256" key="2">
    <source>
        <dbReference type="SAM" id="SignalP"/>
    </source>
</evidence>
<dbReference type="Proteomes" id="UP000477782">
    <property type="component" value="Unassembled WGS sequence"/>
</dbReference>
<proteinExistence type="predicted"/>
<feature type="region of interest" description="Disordered" evidence="1">
    <location>
        <begin position="97"/>
        <end position="126"/>
    </location>
</feature>
<evidence type="ECO:0000256" key="1">
    <source>
        <dbReference type="SAM" id="MobiDB-lite"/>
    </source>
</evidence>
<gene>
    <name evidence="4" type="ORF">G4Z14_14330</name>
</gene>
<reference evidence="4 5" key="1">
    <citation type="submission" date="2020-02" db="EMBL/GenBank/DDBJ databases">
        <authorList>
            <person name="Chen W.-M."/>
        </authorList>
    </citation>
    <scope>NUCLEOTIDE SEQUENCE [LARGE SCALE GENOMIC DNA]</scope>
    <source>
        <strain evidence="4 5">KMS-5</strain>
    </source>
</reference>
<feature type="signal peptide" evidence="2">
    <location>
        <begin position="1"/>
        <end position="19"/>
    </location>
</feature>
<dbReference type="RefSeq" id="WP_164626920.1">
    <property type="nucleotide sequence ID" value="NZ_JAAIVJ010000009.1"/>
</dbReference>
<feature type="compositionally biased region" description="Basic and acidic residues" evidence="1">
    <location>
        <begin position="108"/>
        <end position="122"/>
    </location>
</feature>
<organism evidence="4 5">
    <name type="scientific">Tabrizicola oligotrophica</name>
    <dbReference type="NCBI Taxonomy" id="2710650"/>
    <lineage>
        <taxon>Bacteria</taxon>
        <taxon>Pseudomonadati</taxon>
        <taxon>Pseudomonadota</taxon>
        <taxon>Alphaproteobacteria</taxon>
        <taxon>Rhodobacterales</taxon>
        <taxon>Paracoccaceae</taxon>
        <taxon>Tabrizicola</taxon>
    </lineage>
</organism>
<evidence type="ECO:0000313" key="4">
    <source>
        <dbReference type="EMBL" id="NEY91479.1"/>
    </source>
</evidence>
<feature type="chain" id="PRO_5027037788" evidence="2">
    <location>
        <begin position="20"/>
        <end position="290"/>
    </location>
</feature>
<dbReference type="AlphaFoldDB" id="A0A6M0QVM3"/>
<protein>
    <submittedName>
        <fullName evidence="4">Extensin family protein</fullName>
    </submittedName>
</protein>
<dbReference type="EMBL" id="JAAIVJ010000009">
    <property type="protein sequence ID" value="NEY91479.1"/>
    <property type="molecule type" value="Genomic_DNA"/>
</dbReference>
<keyword evidence="5" id="KW-1185">Reference proteome</keyword>
<comment type="caution">
    <text evidence="4">The sequence shown here is derived from an EMBL/GenBank/DDBJ whole genome shotgun (WGS) entry which is preliminary data.</text>
</comment>
<sequence>MRGLALCLALSLAGQGAGAEAPATSPRPMPRLQLAAPDITPDPPVPEPQGQSPVRPKRRPDLSPPAAEVVLTVPVAAEPAPLRPRRRPDGLNASFAAPLAEAGQGTGKTKDKAKDKTKDKATQKGSVCGDPEIKGEVLAAIKGKVKGCGIEAPVRVTAISGIRLNQPATISCETATAFKTWIEQGMRPAMGKREVVEIRIAASYICRPRNNKKGAKISEHGRGRALDVAGFVFSDGTQWSVARDYNSQTRKAHKAACGIFGTTLGPGSDGYHEDHLHFDIAGYRSGPYCK</sequence>
<keyword evidence="2" id="KW-0732">Signal</keyword>
<dbReference type="Pfam" id="PF06904">
    <property type="entry name" value="Extensin-like_C"/>
    <property type="match status" value="1"/>
</dbReference>
<feature type="domain" description="Extensin-like C-terminal" evidence="3">
    <location>
        <begin position="144"/>
        <end position="290"/>
    </location>
</feature>
<evidence type="ECO:0000313" key="5">
    <source>
        <dbReference type="Proteomes" id="UP000477782"/>
    </source>
</evidence>
<accession>A0A6M0QVM3</accession>
<dbReference type="InterPro" id="IPR009683">
    <property type="entry name" value="Extensin-like_C"/>
</dbReference>
<feature type="region of interest" description="Disordered" evidence="1">
    <location>
        <begin position="15"/>
        <end position="75"/>
    </location>
</feature>